<evidence type="ECO:0000313" key="6">
    <source>
        <dbReference type="EMBL" id="SFC54396.1"/>
    </source>
</evidence>
<feature type="domain" description="HTH gntR-type" evidence="4">
    <location>
        <begin position="11"/>
        <end position="79"/>
    </location>
</feature>
<sequence>MDIILRNESDEPIYQQITEQIKAQIMDGTLTAGDALPSMRTLAAQLRISVITTKRAYEELERSGYIENYTGKGCFVKKQNTDFLREETIRQTEEMLAQVCKKARLCGLSADDLKEMVDIMYTEGNDND</sequence>
<reference evidence="7 8" key="1">
    <citation type="submission" date="2016-10" db="EMBL/GenBank/DDBJ databases">
        <authorList>
            <person name="de Groot N.N."/>
        </authorList>
    </citation>
    <scope>NUCLEOTIDE SEQUENCE [LARGE SCALE GENOMIC DNA]</scope>
    <source>
        <strain evidence="6 7">AR67</strain>
        <strain evidence="5 8">KH2T6</strain>
    </source>
</reference>
<dbReference type="PANTHER" id="PTHR38445:SF7">
    <property type="entry name" value="GNTR-FAMILY TRANSCRIPTIONAL REGULATOR"/>
    <property type="match status" value="1"/>
</dbReference>
<dbReference type="Proteomes" id="UP000186015">
    <property type="component" value="Unassembled WGS sequence"/>
</dbReference>
<dbReference type="InterPro" id="IPR036388">
    <property type="entry name" value="WH-like_DNA-bd_sf"/>
</dbReference>
<dbReference type="EMBL" id="FOKQ01000015">
    <property type="protein sequence ID" value="SFC54396.1"/>
    <property type="molecule type" value="Genomic_DNA"/>
</dbReference>
<dbReference type="PANTHER" id="PTHR38445">
    <property type="entry name" value="HTH-TYPE TRANSCRIPTIONAL REPRESSOR YTRA"/>
    <property type="match status" value="1"/>
</dbReference>
<dbReference type="eggNOG" id="COG1725">
    <property type="taxonomic scope" value="Bacteria"/>
</dbReference>
<protein>
    <submittedName>
        <fullName evidence="6">GntR family transcriptional regulator</fullName>
    </submittedName>
    <submittedName>
        <fullName evidence="5">Transcriptional regulator, GntR family</fullName>
    </submittedName>
</protein>
<dbReference type="RefSeq" id="WP_074834179.1">
    <property type="nucleotide sequence ID" value="NZ_FOAT01000012.1"/>
</dbReference>
<evidence type="ECO:0000259" key="4">
    <source>
        <dbReference type="PROSITE" id="PS50949"/>
    </source>
</evidence>
<proteinExistence type="predicted"/>
<dbReference type="Proteomes" id="UP000182192">
    <property type="component" value="Unassembled WGS sequence"/>
</dbReference>
<evidence type="ECO:0000256" key="1">
    <source>
        <dbReference type="ARBA" id="ARBA00023015"/>
    </source>
</evidence>
<dbReference type="PROSITE" id="PS50949">
    <property type="entry name" value="HTH_GNTR"/>
    <property type="match status" value="1"/>
</dbReference>
<dbReference type="InterPro" id="IPR036390">
    <property type="entry name" value="WH_DNA-bd_sf"/>
</dbReference>
<evidence type="ECO:0000256" key="2">
    <source>
        <dbReference type="ARBA" id="ARBA00023125"/>
    </source>
</evidence>
<evidence type="ECO:0000256" key="3">
    <source>
        <dbReference type="ARBA" id="ARBA00023163"/>
    </source>
</evidence>
<name>A0A1I1K0W9_RUMAL</name>
<dbReference type="SUPFAM" id="SSF46785">
    <property type="entry name" value="Winged helix' DNA-binding domain"/>
    <property type="match status" value="1"/>
</dbReference>
<dbReference type="OrthoDB" id="9801546at2"/>
<accession>A0A1I1K0W9</accession>
<dbReference type="Gene3D" id="1.10.10.10">
    <property type="entry name" value="Winged helix-like DNA-binding domain superfamily/Winged helix DNA-binding domain"/>
    <property type="match status" value="1"/>
</dbReference>
<dbReference type="SMART" id="SM00345">
    <property type="entry name" value="HTH_GNTR"/>
    <property type="match status" value="1"/>
</dbReference>
<dbReference type="CDD" id="cd07377">
    <property type="entry name" value="WHTH_GntR"/>
    <property type="match status" value="1"/>
</dbReference>
<evidence type="ECO:0000313" key="8">
    <source>
        <dbReference type="Proteomes" id="UP000186015"/>
    </source>
</evidence>
<keyword evidence="1" id="KW-0805">Transcription regulation</keyword>
<gene>
    <name evidence="6" type="ORF">SAMN02910406_01894</name>
    <name evidence="5" type="ORF">SAMN05216469_1128</name>
</gene>
<dbReference type="AlphaFoldDB" id="A0A1I1K0W9"/>
<dbReference type="GO" id="GO:0003677">
    <property type="term" value="F:DNA binding"/>
    <property type="evidence" value="ECO:0007669"/>
    <property type="project" value="UniProtKB-KW"/>
</dbReference>
<keyword evidence="2" id="KW-0238">DNA-binding</keyword>
<dbReference type="Pfam" id="PF00392">
    <property type="entry name" value="GntR"/>
    <property type="match status" value="1"/>
</dbReference>
<evidence type="ECO:0000313" key="7">
    <source>
        <dbReference type="Proteomes" id="UP000182192"/>
    </source>
</evidence>
<dbReference type="InterPro" id="IPR000524">
    <property type="entry name" value="Tscrpt_reg_HTH_GntR"/>
</dbReference>
<evidence type="ECO:0000313" key="5">
    <source>
        <dbReference type="EMBL" id="SEL11281.1"/>
    </source>
</evidence>
<organism evidence="6 7">
    <name type="scientific">Ruminococcus albus</name>
    <dbReference type="NCBI Taxonomy" id="1264"/>
    <lineage>
        <taxon>Bacteria</taxon>
        <taxon>Bacillati</taxon>
        <taxon>Bacillota</taxon>
        <taxon>Clostridia</taxon>
        <taxon>Eubacteriales</taxon>
        <taxon>Oscillospiraceae</taxon>
        <taxon>Ruminococcus</taxon>
    </lineage>
</organism>
<keyword evidence="3" id="KW-0804">Transcription</keyword>
<dbReference type="GO" id="GO:0003700">
    <property type="term" value="F:DNA-binding transcription factor activity"/>
    <property type="evidence" value="ECO:0007669"/>
    <property type="project" value="InterPro"/>
</dbReference>
<dbReference type="EMBL" id="FOAT01000012">
    <property type="protein sequence ID" value="SEL11281.1"/>
    <property type="molecule type" value="Genomic_DNA"/>
</dbReference>